<dbReference type="RefSeq" id="WP_285930632.1">
    <property type="nucleotide sequence ID" value="NZ_JASTZU010000018.1"/>
</dbReference>
<sequence>MKSITFDNGIVYYEQLGNGIPIIFIHPPGMGRRVFDYQKKLAEHYRIILPDLSGHGQSRSFMNGPIIRQYVKELNLILEEESIDQAIILGYSAGGMIAQEFSLSYPLKTKAIVLSGGYPRVATPGLTMLYKMGMNLLKSSPTTLINLLAFSHARDPEYRKILAEHMKYSDVNHWYKYYEETYHYNCVKKLNLIIEPLLVVYGQNSFWVNKHNSFYDRCGNSEIAMIKNGFHQVPTKKWLALNHVVENFIERNCR</sequence>
<dbReference type="Pfam" id="PF12146">
    <property type="entry name" value="Hydrolase_4"/>
    <property type="match status" value="1"/>
</dbReference>
<dbReference type="GO" id="GO:0016787">
    <property type="term" value="F:hydrolase activity"/>
    <property type="evidence" value="ECO:0007669"/>
    <property type="project" value="UniProtKB-KW"/>
</dbReference>
<accession>A0ABT7L1H2</accession>
<dbReference type="PANTHER" id="PTHR43194:SF2">
    <property type="entry name" value="PEROXISOMAL MEMBRANE PROTEIN LPX1"/>
    <property type="match status" value="1"/>
</dbReference>
<keyword evidence="2" id="KW-0378">Hydrolase</keyword>
<dbReference type="InterPro" id="IPR050228">
    <property type="entry name" value="Carboxylesterase_BioH"/>
</dbReference>
<evidence type="ECO:0000259" key="1">
    <source>
        <dbReference type="Pfam" id="PF12146"/>
    </source>
</evidence>
<feature type="domain" description="Serine aminopeptidase S33" evidence="1">
    <location>
        <begin position="44"/>
        <end position="233"/>
    </location>
</feature>
<name>A0ABT7L1H2_9BACI</name>
<dbReference type="EMBL" id="JASTZU010000018">
    <property type="protein sequence ID" value="MDL4839696.1"/>
    <property type="molecule type" value="Genomic_DNA"/>
</dbReference>
<protein>
    <submittedName>
        <fullName evidence="2">Alpha/beta hydrolase</fullName>
    </submittedName>
</protein>
<dbReference type="PANTHER" id="PTHR43194">
    <property type="entry name" value="HYDROLASE ALPHA/BETA FOLD FAMILY"/>
    <property type="match status" value="1"/>
</dbReference>
<evidence type="ECO:0000313" key="2">
    <source>
        <dbReference type="EMBL" id="MDL4839696.1"/>
    </source>
</evidence>
<dbReference type="InterPro" id="IPR029058">
    <property type="entry name" value="AB_hydrolase_fold"/>
</dbReference>
<keyword evidence="3" id="KW-1185">Reference proteome</keyword>
<proteinExistence type="predicted"/>
<dbReference type="Gene3D" id="3.40.50.1820">
    <property type="entry name" value="alpha/beta hydrolase"/>
    <property type="match status" value="1"/>
</dbReference>
<dbReference type="InterPro" id="IPR000073">
    <property type="entry name" value="AB_hydrolase_1"/>
</dbReference>
<dbReference type="Proteomes" id="UP001235343">
    <property type="component" value="Unassembled WGS sequence"/>
</dbReference>
<gene>
    <name evidence="2" type="ORF">QQS35_04390</name>
</gene>
<dbReference type="PRINTS" id="PR00111">
    <property type="entry name" value="ABHYDROLASE"/>
</dbReference>
<dbReference type="InterPro" id="IPR022742">
    <property type="entry name" value="Hydrolase_4"/>
</dbReference>
<organism evidence="2 3">
    <name type="scientific">Aquibacillus rhizosphaerae</name>
    <dbReference type="NCBI Taxonomy" id="3051431"/>
    <lineage>
        <taxon>Bacteria</taxon>
        <taxon>Bacillati</taxon>
        <taxon>Bacillota</taxon>
        <taxon>Bacilli</taxon>
        <taxon>Bacillales</taxon>
        <taxon>Bacillaceae</taxon>
        <taxon>Aquibacillus</taxon>
    </lineage>
</organism>
<comment type="caution">
    <text evidence="2">The sequence shown here is derived from an EMBL/GenBank/DDBJ whole genome shotgun (WGS) entry which is preliminary data.</text>
</comment>
<reference evidence="2 3" key="1">
    <citation type="submission" date="2023-06" db="EMBL/GenBank/DDBJ databases">
        <title>Aquibacillus rhizosphaerae LR5S19.</title>
        <authorList>
            <person name="Sun J.-Q."/>
        </authorList>
    </citation>
    <scope>NUCLEOTIDE SEQUENCE [LARGE SCALE GENOMIC DNA]</scope>
    <source>
        <strain evidence="2 3">LR5S19</strain>
    </source>
</reference>
<dbReference type="SUPFAM" id="SSF53474">
    <property type="entry name" value="alpha/beta-Hydrolases"/>
    <property type="match status" value="1"/>
</dbReference>
<evidence type="ECO:0000313" key="3">
    <source>
        <dbReference type="Proteomes" id="UP001235343"/>
    </source>
</evidence>